<dbReference type="InterPro" id="IPR036615">
    <property type="entry name" value="Mur_ligase_C_dom_sf"/>
</dbReference>
<feature type="binding site" evidence="8">
    <location>
        <position position="179"/>
    </location>
    <ligand>
        <name>UDP-N-acetyl-alpha-D-muramoyl-L-alanyl-D-glutamate</name>
        <dbReference type="ChEBI" id="CHEBI:83900"/>
    </ligand>
</feature>
<protein>
    <recommendedName>
        <fullName evidence="8">UDP-N-acetylmuramoyl-L-alanyl-D-glutamate--2,6-diaminopimelate ligase</fullName>
        <ecNumber evidence="8">6.3.2.13</ecNumber>
    </recommendedName>
    <alternativeName>
        <fullName evidence="8">Meso-A2pm-adding enzyme</fullName>
    </alternativeName>
    <alternativeName>
        <fullName evidence="8">Meso-diaminopimelate-adding enzyme</fullName>
    </alternativeName>
    <alternativeName>
        <fullName evidence="8">UDP-MurNAc-L-Ala-D-Glu:meso-diaminopimelate ligase</fullName>
    </alternativeName>
    <alternativeName>
        <fullName evidence="8">UDP-MurNAc-tripeptide synthetase</fullName>
    </alternativeName>
    <alternativeName>
        <fullName evidence="8">UDP-N-acetylmuramyl-tripeptide synthetase</fullName>
    </alternativeName>
</protein>
<dbReference type="InterPro" id="IPR000713">
    <property type="entry name" value="Mur_ligase_N"/>
</dbReference>
<evidence type="ECO:0000259" key="11">
    <source>
        <dbReference type="Pfam" id="PF02875"/>
    </source>
</evidence>
<evidence type="ECO:0000256" key="6">
    <source>
        <dbReference type="ARBA" id="ARBA00023306"/>
    </source>
</evidence>
<reference evidence="13 14" key="1">
    <citation type="submission" date="2022-10" db="EMBL/GenBank/DDBJ databases">
        <title>Description of Fervidibacillus gen. nov. in the family Fervidibacillaceae fam. nov. with two species, Fervidibacillus albus sp. nov., and Fervidibacillus halotolerans sp. nov., isolated from tidal flat sediments.</title>
        <authorList>
            <person name="Kwon K.K."/>
            <person name="Yang S.-H."/>
        </authorList>
    </citation>
    <scope>NUCLEOTIDE SEQUENCE [LARGE SCALE GENOMIC DNA]</scope>
    <source>
        <strain evidence="13 14">DSM 23332</strain>
    </source>
</reference>
<evidence type="ECO:0000256" key="8">
    <source>
        <dbReference type="HAMAP-Rule" id="MF_00208"/>
    </source>
</evidence>
<organism evidence="13 14">
    <name type="scientific">Pallidibacillus thermolactis</name>
    <dbReference type="NCBI Taxonomy" id="251051"/>
    <lineage>
        <taxon>Bacteria</taxon>
        <taxon>Bacillati</taxon>
        <taxon>Bacillota</taxon>
        <taxon>Bacilli</taxon>
        <taxon>Bacillales</taxon>
        <taxon>Bacillaceae</taxon>
        <taxon>Pallidibacillus</taxon>
    </lineage>
</organism>
<dbReference type="InterPro" id="IPR013221">
    <property type="entry name" value="Mur_ligase_cen"/>
</dbReference>
<comment type="PTM">
    <text evidence="8">Carboxylation is probably crucial for Mg(2+) binding and, consequently, for the gamma-phosphate positioning of ATP.</text>
</comment>
<proteinExistence type="inferred from homology"/>
<name>A0ABT2WK85_9BACI</name>
<accession>A0ABT2WK85</accession>
<evidence type="ECO:0000256" key="3">
    <source>
        <dbReference type="ARBA" id="ARBA00022618"/>
    </source>
</evidence>
<dbReference type="GO" id="GO:0008765">
    <property type="term" value="F:UDP-N-acetylmuramoylalanyl-D-glutamate-2,6-diaminopimelate ligase activity"/>
    <property type="evidence" value="ECO:0007669"/>
    <property type="project" value="UniProtKB-EC"/>
</dbReference>
<keyword evidence="14" id="KW-1185">Reference proteome</keyword>
<comment type="pathway">
    <text evidence="1 8 9">Cell wall biogenesis; peptidoglycan biosynthesis.</text>
</comment>
<feature type="binding site" evidence="8">
    <location>
        <begin position="152"/>
        <end position="153"/>
    </location>
    <ligand>
        <name>UDP-N-acetyl-alpha-D-muramoyl-L-alanyl-D-glutamate</name>
        <dbReference type="ChEBI" id="CHEBI:83900"/>
    </ligand>
</feature>
<comment type="similarity">
    <text evidence="2 8">Belongs to the MurCDEF family. MurE subfamily.</text>
</comment>
<sequence>MELQALLARLQFAKVVNYKEDINIDSIEQDTQKVTDGTLFICIEGDKFDGHQFAHEAVKKGAVAIVANRVIPKLNVPTILVRDTKRAMAILADAFYQHPSQQLFLVGVTGTNGKTSVSHIVDHMFHVANKKTALIGTLYTKIGNQKLETKNTTPDSITLQKTFHDMIQKGVEVVSMEVSSHALVQGRTWGCDYDVAVFTNLTQDHLDYHKTMEEYKKAKGLLFAQLGNRYSEKQPKFAVLNGDDPASEEYSRMTSAHVITYGIDHPADVQAKNIRFSASGTTFELESPVGRAVVETNLIGKFNVYNILSAIAVGIVAKLPLNTIVDSIRSFHSVPGRFELVKGGQSFPVIVDYAHTPDSLENVLQTVKSLSEEANIYVVVGCGGDRDRTKRPLMAKVACSYATHPIFTSDNPRTEDPMQILNDMVQGVMGLPHEIIPDRKKAIYRAIHEANDEDIVVIAGKGHEDYQIIGETKYDFDDRKVALEAIREKLTKEIKEQS</sequence>
<dbReference type="Gene3D" id="3.40.1390.10">
    <property type="entry name" value="MurE/MurF, N-terminal domain"/>
    <property type="match status" value="1"/>
</dbReference>
<dbReference type="SUPFAM" id="SSF53623">
    <property type="entry name" value="MurD-like peptide ligases, catalytic domain"/>
    <property type="match status" value="1"/>
</dbReference>
<keyword evidence="8" id="KW-0067">ATP-binding</keyword>
<dbReference type="RefSeq" id="WP_263062396.1">
    <property type="nucleotide sequence ID" value="NZ_JAOUSE010000084.1"/>
</dbReference>
<feature type="binding site" evidence="8">
    <location>
        <position position="151"/>
    </location>
    <ligand>
        <name>UDP-N-acetyl-alpha-D-muramoyl-L-alanyl-D-glutamate</name>
        <dbReference type="ChEBI" id="CHEBI:83900"/>
    </ligand>
</feature>
<keyword evidence="8" id="KW-0547">Nucleotide-binding</keyword>
<feature type="binding site" evidence="8">
    <location>
        <position position="31"/>
    </location>
    <ligand>
        <name>UDP-N-acetyl-alpha-D-muramoyl-L-alanyl-D-glutamate</name>
        <dbReference type="ChEBI" id="CHEBI:83900"/>
    </ligand>
</feature>
<feature type="domain" description="Mur ligase N-terminal catalytic" evidence="10">
    <location>
        <begin position="24"/>
        <end position="96"/>
    </location>
</feature>
<feature type="modified residue" description="N6-carboxylysine" evidence="8">
    <location>
        <position position="219"/>
    </location>
</feature>
<dbReference type="NCBIfam" id="NF001126">
    <property type="entry name" value="PRK00139.1-4"/>
    <property type="match status" value="1"/>
</dbReference>
<dbReference type="InterPro" id="IPR004101">
    <property type="entry name" value="Mur_ligase_C"/>
</dbReference>
<feature type="binding site" evidence="8">
    <location>
        <position position="464"/>
    </location>
    <ligand>
        <name>meso-2,6-diaminopimelate</name>
        <dbReference type="ChEBI" id="CHEBI:57791"/>
    </ligand>
</feature>
<dbReference type="NCBIfam" id="NF001124">
    <property type="entry name" value="PRK00139.1-2"/>
    <property type="match status" value="1"/>
</dbReference>
<dbReference type="Gene3D" id="3.90.190.20">
    <property type="entry name" value="Mur ligase, C-terminal domain"/>
    <property type="match status" value="1"/>
</dbReference>
<dbReference type="EC" id="6.3.2.13" evidence="8"/>
<feature type="domain" description="Mur ligase C-terminal" evidence="11">
    <location>
        <begin position="336"/>
        <end position="462"/>
    </location>
</feature>
<dbReference type="HAMAP" id="MF_00208">
    <property type="entry name" value="MurE"/>
    <property type="match status" value="1"/>
</dbReference>
<dbReference type="Pfam" id="PF01225">
    <property type="entry name" value="Mur_ligase"/>
    <property type="match status" value="1"/>
</dbReference>
<comment type="cofactor">
    <cofactor evidence="8">
        <name>Mg(2+)</name>
        <dbReference type="ChEBI" id="CHEBI:18420"/>
    </cofactor>
</comment>
<evidence type="ECO:0000259" key="12">
    <source>
        <dbReference type="Pfam" id="PF08245"/>
    </source>
</evidence>
<evidence type="ECO:0000256" key="2">
    <source>
        <dbReference type="ARBA" id="ARBA00005898"/>
    </source>
</evidence>
<evidence type="ECO:0000256" key="1">
    <source>
        <dbReference type="ARBA" id="ARBA00004752"/>
    </source>
</evidence>
<dbReference type="SUPFAM" id="SSF53244">
    <property type="entry name" value="MurD-like peptide ligases, peptide-binding domain"/>
    <property type="match status" value="1"/>
</dbReference>
<feature type="domain" description="Mur ligase central" evidence="12">
    <location>
        <begin position="108"/>
        <end position="313"/>
    </location>
</feature>
<feature type="binding site" evidence="8">
    <location>
        <position position="185"/>
    </location>
    <ligand>
        <name>UDP-N-acetyl-alpha-D-muramoyl-L-alanyl-D-glutamate</name>
        <dbReference type="ChEBI" id="CHEBI:83900"/>
    </ligand>
</feature>
<dbReference type="InterPro" id="IPR036565">
    <property type="entry name" value="Mur-like_cat_sf"/>
</dbReference>
<evidence type="ECO:0000256" key="9">
    <source>
        <dbReference type="RuleBase" id="RU004135"/>
    </source>
</evidence>
<feature type="binding site" evidence="8">
    <location>
        <position position="460"/>
    </location>
    <ligand>
        <name>meso-2,6-diaminopimelate</name>
        <dbReference type="ChEBI" id="CHEBI:57791"/>
    </ligand>
</feature>
<keyword evidence="7 8" id="KW-0961">Cell wall biogenesis/degradation</keyword>
<comment type="catalytic activity">
    <reaction evidence="8">
        <text>UDP-N-acetyl-alpha-D-muramoyl-L-alanyl-D-glutamate + meso-2,6-diaminopimelate + ATP = UDP-N-acetyl-alpha-D-muramoyl-L-alanyl-gamma-D-glutamyl-meso-2,6-diaminopimelate + ADP + phosphate + H(+)</text>
        <dbReference type="Rhea" id="RHEA:23676"/>
        <dbReference type="ChEBI" id="CHEBI:15378"/>
        <dbReference type="ChEBI" id="CHEBI:30616"/>
        <dbReference type="ChEBI" id="CHEBI:43474"/>
        <dbReference type="ChEBI" id="CHEBI:57791"/>
        <dbReference type="ChEBI" id="CHEBI:83900"/>
        <dbReference type="ChEBI" id="CHEBI:83905"/>
        <dbReference type="ChEBI" id="CHEBI:456216"/>
        <dbReference type="EC" id="6.3.2.13"/>
    </reaction>
</comment>
<comment type="caution">
    <text evidence="8">Lacks conserved residue(s) required for the propagation of feature annotation.</text>
</comment>
<dbReference type="Pfam" id="PF08245">
    <property type="entry name" value="Mur_ligase_M"/>
    <property type="match status" value="1"/>
</dbReference>
<feature type="binding site" evidence="8">
    <location>
        <begin position="410"/>
        <end position="413"/>
    </location>
    <ligand>
        <name>meso-2,6-diaminopimelate</name>
        <dbReference type="ChEBI" id="CHEBI:57791"/>
    </ligand>
</feature>
<keyword evidence="4 8" id="KW-0133">Cell shape</keyword>
<dbReference type="PANTHER" id="PTHR23135">
    <property type="entry name" value="MUR LIGASE FAMILY MEMBER"/>
    <property type="match status" value="1"/>
</dbReference>
<dbReference type="Proteomes" id="UP001208656">
    <property type="component" value="Unassembled WGS sequence"/>
</dbReference>
<keyword evidence="8 13" id="KW-0436">Ligase</keyword>
<keyword evidence="5 8" id="KW-0573">Peptidoglycan synthesis</keyword>
<feature type="binding site" evidence="8">
    <location>
        <position position="187"/>
    </location>
    <ligand>
        <name>UDP-N-acetyl-alpha-D-muramoyl-L-alanyl-D-glutamate</name>
        <dbReference type="ChEBI" id="CHEBI:83900"/>
    </ligand>
</feature>
<evidence type="ECO:0000259" key="10">
    <source>
        <dbReference type="Pfam" id="PF01225"/>
    </source>
</evidence>
<dbReference type="EMBL" id="JAOUSE010000084">
    <property type="protein sequence ID" value="MCU9595842.1"/>
    <property type="molecule type" value="Genomic_DNA"/>
</dbReference>
<dbReference type="InterPro" id="IPR035911">
    <property type="entry name" value="MurE/MurF_N"/>
</dbReference>
<keyword evidence="8" id="KW-0460">Magnesium</keyword>
<gene>
    <name evidence="8" type="primary">murE</name>
    <name evidence="13" type="ORF">OEV82_15665</name>
</gene>
<feature type="binding site" evidence="8">
    <location>
        <position position="386"/>
    </location>
    <ligand>
        <name>meso-2,6-diaminopimelate</name>
        <dbReference type="ChEBI" id="CHEBI:57791"/>
    </ligand>
</feature>
<evidence type="ECO:0000256" key="4">
    <source>
        <dbReference type="ARBA" id="ARBA00022960"/>
    </source>
</evidence>
<comment type="function">
    <text evidence="8">Catalyzes the addition of meso-diaminopimelic acid to the nucleotide precursor UDP-N-acetylmuramoyl-L-alanyl-D-glutamate (UMAG) in the biosynthesis of bacterial cell-wall peptidoglycan.</text>
</comment>
<dbReference type="Pfam" id="PF02875">
    <property type="entry name" value="Mur_ligase_C"/>
    <property type="match status" value="1"/>
</dbReference>
<evidence type="ECO:0000313" key="14">
    <source>
        <dbReference type="Proteomes" id="UP001208656"/>
    </source>
</evidence>
<comment type="caution">
    <text evidence="13">The sequence shown here is derived from an EMBL/GenBank/DDBJ whole genome shotgun (WGS) entry which is preliminary data.</text>
</comment>
<dbReference type="Gene3D" id="3.40.1190.10">
    <property type="entry name" value="Mur-like, catalytic domain"/>
    <property type="match status" value="1"/>
</dbReference>
<dbReference type="InterPro" id="IPR005761">
    <property type="entry name" value="UDP-N-AcMur-Glu-dNH2Pim_ligase"/>
</dbReference>
<comment type="subcellular location">
    <subcellularLocation>
        <location evidence="8 9">Cytoplasm</location>
    </subcellularLocation>
</comment>
<keyword evidence="3 8" id="KW-0132">Cell division</keyword>
<feature type="short sequence motif" description="Meso-diaminopimelate recognition motif" evidence="8">
    <location>
        <begin position="410"/>
        <end position="413"/>
    </location>
</feature>
<evidence type="ECO:0000256" key="5">
    <source>
        <dbReference type="ARBA" id="ARBA00022984"/>
    </source>
</evidence>
<dbReference type="SUPFAM" id="SSF63418">
    <property type="entry name" value="MurE/MurF N-terminal domain"/>
    <property type="match status" value="1"/>
</dbReference>
<evidence type="ECO:0000256" key="7">
    <source>
        <dbReference type="ARBA" id="ARBA00023316"/>
    </source>
</evidence>
<dbReference type="PANTHER" id="PTHR23135:SF4">
    <property type="entry name" value="UDP-N-ACETYLMURAMOYL-L-ALANYL-D-GLUTAMATE--2,6-DIAMINOPIMELATE LIGASE MURE HOMOLOG, CHLOROPLASTIC"/>
    <property type="match status" value="1"/>
</dbReference>
<keyword evidence="6 8" id="KW-0131">Cell cycle</keyword>
<keyword evidence="8" id="KW-0963">Cytoplasm</keyword>
<evidence type="ECO:0000313" key="13">
    <source>
        <dbReference type="EMBL" id="MCU9595842.1"/>
    </source>
</evidence>
<feature type="binding site" evidence="8">
    <location>
        <begin position="110"/>
        <end position="116"/>
    </location>
    <ligand>
        <name>ATP</name>
        <dbReference type="ChEBI" id="CHEBI:30616"/>
    </ligand>
</feature>
<dbReference type="NCBIfam" id="TIGR01085">
    <property type="entry name" value="murE"/>
    <property type="match status" value="1"/>
</dbReference>